<keyword evidence="1" id="KW-0489">Methyltransferase</keyword>
<evidence type="ECO:0000313" key="2">
    <source>
        <dbReference type="Proteomes" id="UP000034664"/>
    </source>
</evidence>
<dbReference type="GO" id="GO:0032259">
    <property type="term" value="P:methylation"/>
    <property type="evidence" value="ECO:0007669"/>
    <property type="project" value="UniProtKB-KW"/>
</dbReference>
<accession>A0A0G0T9Q3</accession>
<protein>
    <submittedName>
        <fullName evidence="1">Methyltransferase small domain superfamily</fullName>
    </submittedName>
</protein>
<dbReference type="AlphaFoldDB" id="A0A0G0T9Q3"/>
<sequence>MYSAKDFYNQFWNNSEDGHFHDFHFKWPLVQDLVKGTKKINVLDYGCGDGSYIEGILKVNPKIKPYGIDISKIAINRAHKNIPNGTFFVQGDDKKIPLKNKSIDLVLAMDVIEHVFYADRVINEFGRIIKPGGTLFLSTPYHGLIKNLLISLRYFDQVFDPTKAHIRFFTKKTLYKLLNNAGFNVIKSGYYGRFYPIPRAMYVVCEKVK</sequence>
<dbReference type="PANTHER" id="PTHR43861">
    <property type="entry name" value="TRANS-ACONITATE 2-METHYLTRANSFERASE-RELATED"/>
    <property type="match status" value="1"/>
</dbReference>
<keyword evidence="1" id="KW-0808">Transferase</keyword>
<dbReference type="EMBL" id="LBZM01000025">
    <property type="protein sequence ID" value="KKR71546.1"/>
    <property type="molecule type" value="Genomic_DNA"/>
</dbReference>
<reference evidence="1 2" key="1">
    <citation type="journal article" date="2015" name="Nature">
        <title>rRNA introns, odd ribosomes, and small enigmatic genomes across a large radiation of phyla.</title>
        <authorList>
            <person name="Brown C.T."/>
            <person name="Hug L.A."/>
            <person name="Thomas B.C."/>
            <person name="Sharon I."/>
            <person name="Castelle C.J."/>
            <person name="Singh A."/>
            <person name="Wilkins M.J."/>
            <person name="Williams K.H."/>
            <person name="Banfield J.F."/>
        </authorList>
    </citation>
    <scope>NUCLEOTIDE SEQUENCE [LARGE SCALE GENOMIC DNA]</scope>
</reference>
<proteinExistence type="predicted"/>
<dbReference type="GO" id="GO:0008168">
    <property type="term" value="F:methyltransferase activity"/>
    <property type="evidence" value="ECO:0007669"/>
    <property type="project" value="UniProtKB-KW"/>
</dbReference>
<dbReference type="Gene3D" id="3.40.50.150">
    <property type="entry name" value="Vaccinia Virus protein VP39"/>
    <property type="match status" value="1"/>
</dbReference>
<dbReference type="CDD" id="cd02440">
    <property type="entry name" value="AdoMet_MTases"/>
    <property type="match status" value="1"/>
</dbReference>
<evidence type="ECO:0000313" key="1">
    <source>
        <dbReference type="EMBL" id="KKR71546.1"/>
    </source>
</evidence>
<dbReference type="Proteomes" id="UP000034664">
    <property type="component" value="Unassembled WGS sequence"/>
</dbReference>
<organism evidence="1 2">
    <name type="scientific">Candidatus Roizmanbacteria bacterium GW2011_GWB1_40_7</name>
    <dbReference type="NCBI Taxonomy" id="1618482"/>
    <lineage>
        <taxon>Bacteria</taxon>
        <taxon>Candidatus Roizmaniibacteriota</taxon>
    </lineage>
</organism>
<comment type="caution">
    <text evidence="1">The sequence shown here is derived from an EMBL/GenBank/DDBJ whole genome shotgun (WGS) entry which is preliminary data.</text>
</comment>
<gene>
    <name evidence="1" type="ORF">UU14_C0025G0013</name>
</gene>
<dbReference type="Pfam" id="PF13489">
    <property type="entry name" value="Methyltransf_23"/>
    <property type="match status" value="1"/>
</dbReference>
<dbReference type="SUPFAM" id="SSF53335">
    <property type="entry name" value="S-adenosyl-L-methionine-dependent methyltransferases"/>
    <property type="match status" value="1"/>
</dbReference>
<name>A0A0G0T9Q3_9BACT</name>
<dbReference type="InterPro" id="IPR029063">
    <property type="entry name" value="SAM-dependent_MTases_sf"/>
</dbReference>